<feature type="chain" id="PRO_5046197570" evidence="3">
    <location>
        <begin position="24"/>
        <end position="297"/>
    </location>
</feature>
<dbReference type="RefSeq" id="WP_327619877.1">
    <property type="nucleotide sequence ID" value="NZ_JAYWTM010000043.1"/>
</dbReference>
<dbReference type="InterPro" id="IPR001638">
    <property type="entry name" value="Solute-binding_3/MltF_N"/>
</dbReference>
<proteinExistence type="inferred from homology"/>
<dbReference type="Pfam" id="PF00497">
    <property type="entry name" value="SBP_bac_3"/>
    <property type="match status" value="1"/>
</dbReference>
<feature type="signal peptide" evidence="3">
    <location>
        <begin position="1"/>
        <end position="23"/>
    </location>
</feature>
<comment type="caution">
    <text evidence="5">The sequence shown here is derived from an EMBL/GenBank/DDBJ whole genome shotgun (WGS) entry which is preliminary data.</text>
</comment>
<keyword evidence="2 3" id="KW-0732">Signal</keyword>
<name>A0ABU6JXE2_9GAMM</name>
<accession>A0ABU6JXE2</accession>
<evidence type="ECO:0000313" key="6">
    <source>
        <dbReference type="Proteomes" id="UP001309705"/>
    </source>
</evidence>
<organism evidence="5 6">
    <name type="scientific">Brenneria populi</name>
    <dbReference type="NCBI Taxonomy" id="1505588"/>
    <lineage>
        <taxon>Bacteria</taxon>
        <taxon>Pseudomonadati</taxon>
        <taxon>Pseudomonadota</taxon>
        <taxon>Gammaproteobacteria</taxon>
        <taxon>Enterobacterales</taxon>
        <taxon>Pectobacteriaceae</taxon>
        <taxon>Brenneria</taxon>
    </lineage>
</organism>
<dbReference type="SUPFAM" id="SSF53850">
    <property type="entry name" value="Periplasmic binding protein-like II"/>
    <property type="match status" value="1"/>
</dbReference>
<dbReference type="PANTHER" id="PTHR35936:SF19">
    <property type="entry name" value="AMINO-ACID-BINDING PROTEIN YXEM-RELATED"/>
    <property type="match status" value="1"/>
</dbReference>
<protein>
    <submittedName>
        <fullName evidence="5">ABC transporter substrate-binding protein</fullName>
    </submittedName>
</protein>
<keyword evidence="6" id="KW-1185">Reference proteome</keyword>
<feature type="domain" description="Solute-binding protein family 3/N-terminal" evidence="4">
    <location>
        <begin position="51"/>
        <end position="283"/>
    </location>
</feature>
<dbReference type="SMART" id="SM00062">
    <property type="entry name" value="PBPb"/>
    <property type="match status" value="1"/>
</dbReference>
<sequence length="297" mass="31680">MKMKRLGQTALLTGLLFSAGAFAATAPEIAPQQVNDNLHSRLPNDIKKAGVLKAVNNGSFPPYEIVNGTHSLEGASADLAKALGEVLGVKIEHASVSGLSSLLSGIQSGRYQFAMGPIGDFPARQEKNDFVDFVREFVVFAVRAGNPEKINTLEDTCGKRIAVMSGGSAEQVIVKQSKACAESGKPAVAIQSYTDQPTSILSVRSGRADAFFSSQAPLTYFVEQTNGQLELAGTGQHNGFDDLYQGSVFDKNSPLVPIVQEAYQLLFDNGTYAAIMKKWHLEGNMLKAPGVNLAGKQ</sequence>
<dbReference type="CDD" id="cd01004">
    <property type="entry name" value="PBP2_MidA_like"/>
    <property type="match status" value="1"/>
</dbReference>
<dbReference type="Gene3D" id="3.40.190.10">
    <property type="entry name" value="Periplasmic binding protein-like II"/>
    <property type="match status" value="2"/>
</dbReference>
<evidence type="ECO:0000259" key="4">
    <source>
        <dbReference type="SMART" id="SM00062"/>
    </source>
</evidence>
<dbReference type="EMBL" id="JAYWTM010000043">
    <property type="protein sequence ID" value="MEC5345182.1"/>
    <property type="molecule type" value="Genomic_DNA"/>
</dbReference>
<gene>
    <name evidence="5" type="ORF">VSX58_21575</name>
</gene>
<evidence type="ECO:0000256" key="2">
    <source>
        <dbReference type="ARBA" id="ARBA00022729"/>
    </source>
</evidence>
<evidence type="ECO:0000256" key="1">
    <source>
        <dbReference type="ARBA" id="ARBA00010333"/>
    </source>
</evidence>
<evidence type="ECO:0000313" key="5">
    <source>
        <dbReference type="EMBL" id="MEC5345182.1"/>
    </source>
</evidence>
<evidence type="ECO:0000256" key="3">
    <source>
        <dbReference type="SAM" id="SignalP"/>
    </source>
</evidence>
<comment type="similarity">
    <text evidence="1">Belongs to the bacterial solute-binding protein 3 family.</text>
</comment>
<dbReference type="PANTHER" id="PTHR35936">
    <property type="entry name" value="MEMBRANE-BOUND LYTIC MUREIN TRANSGLYCOSYLASE F"/>
    <property type="match status" value="1"/>
</dbReference>
<dbReference type="Proteomes" id="UP001309705">
    <property type="component" value="Unassembled WGS sequence"/>
</dbReference>
<reference evidence="5 6" key="1">
    <citation type="journal article" date="2017" name="Int. J. Syst. Evol. Microbiol.">
        <title>Brenneria populi subsp. brevivirga subsp. nov. isolated from symptomatic bark of Populus x euramericana canker, and description of Brenneria populi subsp. populi subsp. nov.</title>
        <authorList>
            <person name="Zheng M.H."/>
            <person name="Piao C.G."/>
            <person name="Xue H."/>
            <person name="Guo M.W."/>
            <person name="Li Y."/>
        </authorList>
    </citation>
    <scope>NUCLEOTIDE SEQUENCE [LARGE SCALE GENOMIC DNA]</scope>
    <source>
        <strain evidence="5 6">D9-5</strain>
    </source>
</reference>